<evidence type="ECO:0000313" key="4">
    <source>
        <dbReference type="Proteomes" id="UP001596380"/>
    </source>
</evidence>
<feature type="transmembrane region" description="Helical" evidence="2">
    <location>
        <begin position="240"/>
        <end position="264"/>
    </location>
</feature>
<feature type="transmembrane region" description="Helical" evidence="2">
    <location>
        <begin position="72"/>
        <end position="91"/>
    </location>
</feature>
<comment type="caution">
    <text evidence="3">The sequence shown here is derived from an EMBL/GenBank/DDBJ whole genome shotgun (WGS) entry which is preliminary data.</text>
</comment>
<feature type="transmembrane region" description="Helical" evidence="2">
    <location>
        <begin position="203"/>
        <end position="228"/>
    </location>
</feature>
<keyword evidence="2" id="KW-0812">Transmembrane</keyword>
<organism evidence="3 4">
    <name type="scientific">Actinomadura yumaensis</name>
    <dbReference type="NCBI Taxonomy" id="111807"/>
    <lineage>
        <taxon>Bacteria</taxon>
        <taxon>Bacillati</taxon>
        <taxon>Actinomycetota</taxon>
        <taxon>Actinomycetes</taxon>
        <taxon>Streptosporangiales</taxon>
        <taxon>Thermomonosporaceae</taxon>
        <taxon>Actinomadura</taxon>
    </lineage>
</organism>
<feature type="region of interest" description="Disordered" evidence="1">
    <location>
        <begin position="32"/>
        <end position="62"/>
    </location>
</feature>
<feature type="transmembrane region" description="Helical" evidence="2">
    <location>
        <begin position="140"/>
        <end position="159"/>
    </location>
</feature>
<feature type="transmembrane region" description="Helical" evidence="2">
    <location>
        <begin position="111"/>
        <end position="133"/>
    </location>
</feature>
<sequence length="307" mass="31064">MLGVYTDLPWAYGAGAGIALSAAHQLRGARPLARAASPTRPVPASPRHASAGDEPRVGRAPRVKGAATGRHLALALVYGALVFVPTSLAVARAHPEWATMQYKGSLSRNDLVLLAAAELALVAAGFLVARGLLVRGRIRLAAVQVIGACLVMACAVVHGPDGDGWRRFVSADRADLARFPDYTDLGDAGPVARHVLAFLGSDVAVALCLAGAPAVGALVLIMGVLHQFGLTDAGAEGPGVIRAGFVGAVVAGGVAATAVLLSLLVHGVGWVGAAAVLPVLWLGVAARGGFAAVVVNDLALPEEHSDL</sequence>
<dbReference type="EMBL" id="JBHSXS010000021">
    <property type="protein sequence ID" value="MFC6883735.1"/>
    <property type="molecule type" value="Genomic_DNA"/>
</dbReference>
<evidence type="ECO:0000256" key="2">
    <source>
        <dbReference type="SAM" id="Phobius"/>
    </source>
</evidence>
<evidence type="ECO:0000313" key="3">
    <source>
        <dbReference type="EMBL" id="MFC6883735.1"/>
    </source>
</evidence>
<keyword evidence="2" id="KW-1133">Transmembrane helix</keyword>
<keyword evidence="2" id="KW-0472">Membrane</keyword>
<keyword evidence="4" id="KW-1185">Reference proteome</keyword>
<name>A0ABW2CR12_9ACTN</name>
<dbReference type="Proteomes" id="UP001596380">
    <property type="component" value="Unassembled WGS sequence"/>
</dbReference>
<accession>A0ABW2CR12</accession>
<evidence type="ECO:0008006" key="5">
    <source>
        <dbReference type="Google" id="ProtNLM"/>
    </source>
</evidence>
<reference evidence="4" key="1">
    <citation type="journal article" date="2019" name="Int. J. Syst. Evol. Microbiol.">
        <title>The Global Catalogue of Microorganisms (GCM) 10K type strain sequencing project: providing services to taxonomists for standard genome sequencing and annotation.</title>
        <authorList>
            <consortium name="The Broad Institute Genomics Platform"/>
            <consortium name="The Broad Institute Genome Sequencing Center for Infectious Disease"/>
            <person name="Wu L."/>
            <person name="Ma J."/>
        </authorList>
    </citation>
    <scope>NUCLEOTIDE SEQUENCE [LARGE SCALE GENOMIC DNA]</scope>
    <source>
        <strain evidence="4">JCM 3369</strain>
    </source>
</reference>
<gene>
    <name evidence="3" type="ORF">ACFQKB_28530</name>
</gene>
<evidence type="ECO:0000256" key="1">
    <source>
        <dbReference type="SAM" id="MobiDB-lite"/>
    </source>
</evidence>
<feature type="transmembrane region" description="Helical" evidence="2">
    <location>
        <begin position="270"/>
        <end position="295"/>
    </location>
</feature>
<protein>
    <recommendedName>
        <fullName evidence="5">DUF4386 family protein</fullName>
    </recommendedName>
</protein>
<proteinExistence type="predicted"/>
<dbReference type="RefSeq" id="WP_378063705.1">
    <property type="nucleotide sequence ID" value="NZ_JBHSXS010000021.1"/>
</dbReference>